<sequence>MSHIGRHTTPFIRTSMPPRKRAKIEFGAATEDDNPSAAIGAGNPSSSAPSTRPPRYTSVPKLTTLASRVFAENFLRLHHRETLWKERLSVQLLGLPETLLPLLLLDLTQVCPTYLTHGFLVTYFFRGHSLTLDSSLTGVNNHSIRALQRMSTNLRDLEVSGFKKVPDKTFADAIRHLPNLRRLVLRGCSLAGPATMKAAESCTQMQIANFNYTAVTPAALQPFLLACHKTLTVLKLAGIPNWTDATFRKMLSPDLTLPQLLTLKVCRLNVSEAPLNDLTNRCPALRRLDISFTAVRHPFQGTSIGTLPFLEKLYLTSTSIPNPELLSLLPQLNSLTSLALGALGASPRSISAIDSSMTLTDSVLLQFIPHLQSLKMLTNLSLVGNTKLSSSLGPLIAAVGRNCKWLNLSSIPGLRSQHLAPLVPDDELAEAPSRLETLLLNNTGIDDDAAPFLASCASLRWLEVAETKMTSDGLFSVLDGCVLLTTLGLKSCRGVRVSNRRRFFEAGLLLFQCHTLLIQAFCRYGKKKGLRNAEYE</sequence>
<dbReference type="GO" id="GO:0019005">
    <property type="term" value="C:SCF ubiquitin ligase complex"/>
    <property type="evidence" value="ECO:0007669"/>
    <property type="project" value="TreeGrafter"/>
</dbReference>
<accession>A0A8H6SXK5</accession>
<reference evidence="2" key="1">
    <citation type="submission" date="2020-05" db="EMBL/GenBank/DDBJ databases">
        <title>Mycena genomes resolve the evolution of fungal bioluminescence.</title>
        <authorList>
            <person name="Tsai I.J."/>
        </authorList>
    </citation>
    <scope>NUCLEOTIDE SEQUENCE</scope>
    <source>
        <strain evidence="2">171206Taipei</strain>
    </source>
</reference>
<organism evidence="2 3">
    <name type="scientific">Mycena indigotica</name>
    <dbReference type="NCBI Taxonomy" id="2126181"/>
    <lineage>
        <taxon>Eukaryota</taxon>
        <taxon>Fungi</taxon>
        <taxon>Dikarya</taxon>
        <taxon>Basidiomycota</taxon>
        <taxon>Agaricomycotina</taxon>
        <taxon>Agaricomycetes</taxon>
        <taxon>Agaricomycetidae</taxon>
        <taxon>Agaricales</taxon>
        <taxon>Marasmiineae</taxon>
        <taxon>Mycenaceae</taxon>
        <taxon>Mycena</taxon>
    </lineage>
</organism>
<dbReference type="GeneID" id="59343895"/>
<evidence type="ECO:0000256" key="1">
    <source>
        <dbReference type="SAM" id="MobiDB-lite"/>
    </source>
</evidence>
<evidence type="ECO:0000313" key="2">
    <source>
        <dbReference type="EMBL" id="KAF7306652.1"/>
    </source>
</evidence>
<dbReference type="OrthoDB" id="550575at2759"/>
<dbReference type="RefSeq" id="XP_037221671.1">
    <property type="nucleotide sequence ID" value="XM_037361379.1"/>
</dbReference>
<evidence type="ECO:0008006" key="4">
    <source>
        <dbReference type="Google" id="ProtNLM"/>
    </source>
</evidence>
<dbReference type="GO" id="GO:0031146">
    <property type="term" value="P:SCF-dependent proteasomal ubiquitin-dependent protein catabolic process"/>
    <property type="evidence" value="ECO:0007669"/>
    <property type="project" value="TreeGrafter"/>
</dbReference>
<protein>
    <recommendedName>
        <fullName evidence="4">RNI-like protein</fullName>
    </recommendedName>
</protein>
<feature type="compositionally biased region" description="Low complexity" evidence="1">
    <location>
        <begin position="44"/>
        <end position="57"/>
    </location>
</feature>
<dbReference type="AlphaFoldDB" id="A0A8H6SXK5"/>
<keyword evidence="3" id="KW-1185">Reference proteome</keyword>
<dbReference type="EMBL" id="JACAZF010000004">
    <property type="protein sequence ID" value="KAF7306652.1"/>
    <property type="molecule type" value="Genomic_DNA"/>
</dbReference>
<dbReference type="Gene3D" id="3.80.10.10">
    <property type="entry name" value="Ribonuclease Inhibitor"/>
    <property type="match status" value="1"/>
</dbReference>
<dbReference type="SUPFAM" id="SSF52047">
    <property type="entry name" value="RNI-like"/>
    <property type="match status" value="1"/>
</dbReference>
<feature type="region of interest" description="Disordered" evidence="1">
    <location>
        <begin position="26"/>
        <end position="57"/>
    </location>
</feature>
<comment type="caution">
    <text evidence="2">The sequence shown here is derived from an EMBL/GenBank/DDBJ whole genome shotgun (WGS) entry which is preliminary data.</text>
</comment>
<dbReference type="InterPro" id="IPR032675">
    <property type="entry name" value="LRR_dom_sf"/>
</dbReference>
<gene>
    <name evidence="2" type="ORF">MIND_00456700</name>
</gene>
<dbReference type="Proteomes" id="UP000636479">
    <property type="component" value="Unassembled WGS sequence"/>
</dbReference>
<proteinExistence type="predicted"/>
<dbReference type="PANTHER" id="PTHR13318">
    <property type="entry name" value="PARTNER OF PAIRED, ISOFORM B-RELATED"/>
    <property type="match status" value="1"/>
</dbReference>
<evidence type="ECO:0000313" key="3">
    <source>
        <dbReference type="Proteomes" id="UP000636479"/>
    </source>
</evidence>
<name>A0A8H6SXK5_9AGAR</name>